<name>A0A1H4DQY5_9BACT</name>
<dbReference type="Gene3D" id="1.10.260.40">
    <property type="entry name" value="lambda repressor-like DNA-binding domains"/>
    <property type="match status" value="1"/>
</dbReference>
<accession>A0A1H4DQY5</accession>
<dbReference type="InterPro" id="IPR001387">
    <property type="entry name" value="Cro/C1-type_HTH"/>
</dbReference>
<evidence type="ECO:0000259" key="1">
    <source>
        <dbReference type="PROSITE" id="PS50943"/>
    </source>
</evidence>
<reference evidence="3" key="1">
    <citation type="submission" date="2016-10" db="EMBL/GenBank/DDBJ databases">
        <authorList>
            <person name="Varghese N."/>
            <person name="Submissions S."/>
        </authorList>
    </citation>
    <scope>NUCLEOTIDE SEQUENCE [LARGE SCALE GENOMIC DNA]</scope>
    <source>
        <strain evidence="3">DSM 23920</strain>
    </source>
</reference>
<dbReference type="SUPFAM" id="SSF47413">
    <property type="entry name" value="lambda repressor-like DNA-binding domains"/>
    <property type="match status" value="1"/>
</dbReference>
<keyword evidence="3" id="KW-1185">Reference proteome</keyword>
<dbReference type="EMBL" id="FNRL01000014">
    <property type="protein sequence ID" value="SEA75151.1"/>
    <property type="molecule type" value="Genomic_DNA"/>
</dbReference>
<feature type="domain" description="HTH cro/C1-type" evidence="1">
    <location>
        <begin position="10"/>
        <end position="64"/>
    </location>
</feature>
<dbReference type="InterPro" id="IPR010982">
    <property type="entry name" value="Lambda_DNA-bd_dom_sf"/>
</dbReference>
<evidence type="ECO:0000313" key="2">
    <source>
        <dbReference type="EMBL" id="SEA75151.1"/>
    </source>
</evidence>
<dbReference type="PROSITE" id="PS50943">
    <property type="entry name" value="HTH_CROC1"/>
    <property type="match status" value="1"/>
</dbReference>
<dbReference type="CDD" id="cd00093">
    <property type="entry name" value="HTH_XRE"/>
    <property type="match status" value="1"/>
</dbReference>
<evidence type="ECO:0000313" key="3">
    <source>
        <dbReference type="Proteomes" id="UP000199656"/>
    </source>
</evidence>
<proteinExistence type="predicted"/>
<protein>
    <recommendedName>
        <fullName evidence="1">HTH cro/C1-type domain-containing protein</fullName>
    </recommendedName>
</protein>
<dbReference type="GO" id="GO:0003677">
    <property type="term" value="F:DNA binding"/>
    <property type="evidence" value="ECO:0007669"/>
    <property type="project" value="InterPro"/>
</dbReference>
<gene>
    <name evidence="2" type="ORF">SAMN05660909_03292</name>
</gene>
<organism evidence="2 3">
    <name type="scientific">Chitinophaga terrae</name>
    <name type="common">ex Kim and Jung 2007</name>
    <dbReference type="NCBI Taxonomy" id="408074"/>
    <lineage>
        <taxon>Bacteria</taxon>
        <taxon>Pseudomonadati</taxon>
        <taxon>Bacteroidota</taxon>
        <taxon>Chitinophagia</taxon>
        <taxon>Chitinophagales</taxon>
        <taxon>Chitinophagaceae</taxon>
        <taxon>Chitinophaga</taxon>
    </lineage>
</organism>
<dbReference type="SMART" id="SM00530">
    <property type="entry name" value="HTH_XRE"/>
    <property type="match status" value="1"/>
</dbReference>
<dbReference type="Proteomes" id="UP000199656">
    <property type="component" value="Unassembled WGS sequence"/>
</dbReference>
<sequence>MNYPYNRRFIKLIRKTLNLTQQEMSNKLGITVQCFRTYESGRSRGSTFFHERMMEVFGIDLRQNPDLHKIVFSDPLKISAVAYRHLSTVEKRGND</sequence>
<dbReference type="AlphaFoldDB" id="A0A1H4DQY5"/>